<reference evidence="2" key="1">
    <citation type="journal article" date="2019" name="Int. J. Syst. Evol. Microbiol.">
        <title>The Global Catalogue of Microorganisms (GCM) 10K type strain sequencing project: providing services to taxonomists for standard genome sequencing and annotation.</title>
        <authorList>
            <consortium name="The Broad Institute Genomics Platform"/>
            <consortium name="The Broad Institute Genome Sequencing Center for Infectious Disease"/>
            <person name="Wu L."/>
            <person name="Ma J."/>
        </authorList>
    </citation>
    <scope>NUCLEOTIDE SEQUENCE [LARGE SCALE GENOMIC DNA]</scope>
    <source>
        <strain evidence="2">JCM 17706</strain>
    </source>
</reference>
<sequence>MNLNKGRSIFLPVIFMEHSHNAQKDKELHYDKKNRFMFSFIISVEKNMPKILSAFRIKIKINIKGGGVTNNA</sequence>
<proteinExistence type="predicted"/>
<dbReference type="Proteomes" id="UP001501525">
    <property type="component" value="Unassembled WGS sequence"/>
</dbReference>
<protein>
    <submittedName>
        <fullName evidence="1">Uncharacterized protein</fullName>
    </submittedName>
</protein>
<dbReference type="EMBL" id="BAABIY010000020">
    <property type="protein sequence ID" value="GAA5098261.1"/>
    <property type="molecule type" value="Genomic_DNA"/>
</dbReference>
<organism evidence="1 2">
    <name type="scientific">Bartonella acomydis</name>
    <dbReference type="NCBI Taxonomy" id="686234"/>
    <lineage>
        <taxon>Bacteria</taxon>
        <taxon>Pseudomonadati</taxon>
        <taxon>Pseudomonadota</taxon>
        <taxon>Alphaproteobacteria</taxon>
        <taxon>Hyphomicrobiales</taxon>
        <taxon>Bartonellaceae</taxon>
        <taxon>Bartonella</taxon>
    </lineage>
</organism>
<evidence type="ECO:0000313" key="1">
    <source>
        <dbReference type="EMBL" id="GAA5098261.1"/>
    </source>
</evidence>
<accession>A0ABP9MP48</accession>
<gene>
    <name evidence="1" type="ORF">GCM10023260_08640</name>
</gene>
<comment type="caution">
    <text evidence="1">The sequence shown here is derived from an EMBL/GenBank/DDBJ whole genome shotgun (WGS) entry which is preliminary data.</text>
</comment>
<name>A0ABP9MP48_9HYPH</name>
<keyword evidence="2" id="KW-1185">Reference proteome</keyword>
<evidence type="ECO:0000313" key="2">
    <source>
        <dbReference type="Proteomes" id="UP001501525"/>
    </source>
</evidence>